<accession>A0AAD1XXZ7</accession>
<keyword evidence="2" id="KW-1185">Reference proteome</keyword>
<protein>
    <submittedName>
        <fullName evidence="1">Uncharacterized protein</fullName>
    </submittedName>
</protein>
<name>A0AAD1XXZ7_EUPCR</name>
<proteinExistence type="predicted"/>
<dbReference type="EMBL" id="CAMPGE010023494">
    <property type="protein sequence ID" value="CAI2381431.1"/>
    <property type="molecule type" value="Genomic_DNA"/>
</dbReference>
<organism evidence="1 2">
    <name type="scientific">Euplotes crassus</name>
    <dbReference type="NCBI Taxonomy" id="5936"/>
    <lineage>
        <taxon>Eukaryota</taxon>
        <taxon>Sar</taxon>
        <taxon>Alveolata</taxon>
        <taxon>Ciliophora</taxon>
        <taxon>Intramacronucleata</taxon>
        <taxon>Spirotrichea</taxon>
        <taxon>Hypotrichia</taxon>
        <taxon>Euplotida</taxon>
        <taxon>Euplotidae</taxon>
        <taxon>Moneuplotes</taxon>
    </lineage>
</organism>
<sequence length="172" mass="19784">MEENNPLILDVDKEVMDDCFYKESEKIMPNERINQTLNDKVCDSNLSGMNCQREENDNLNKTDIGYSVDQTGDAVFSKKKPPLLQSAPHSILVHHGGKTERRDRLGTLIRHDEECFESQFTGTPPPHRKRKSYKVTFKDKQTGDSLTKIKEVESFKKYNSVEPEAKLCCIIF</sequence>
<dbReference type="AlphaFoldDB" id="A0AAD1XXZ7"/>
<evidence type="ECO:0000313" key="2">
    <source>
        <dbReference type="Proteomes" id="UP001295684"/>
    </source>
</evidence>
<comment type="caution">
    <text evidence="1">The sequence shown here is derived from an EMBL/GenBank/DDBJ whole genome shotgun (WGS) entry which is preliminary data.</text>
</comment>
<reference evidence="1" key="1">
    <citation type="submission" date="2023-07" db="EMBL/GenBank/DDBJ databases">
        <authorList>
            <consortium name="AG Swart"/>
            <person name="Singh M."/>
            <person name="Singh A."/>
            <person name="Seah K."/>
            <person name="Emmerich C."/>
        </authorList>
    </citation>
    <scope>NUCLEOTIDE SEQUENCE</scope>
    <source>
        <strain evidence="1">DP1</strain>
    </source>
</reference>
<gene>
    <name evidence="1" type="ORF">ECRASSUSDP1_LOCUS22886</name>
</gene>
<dbReference type="Proteomes" id="UP001295684">
    <property type="component" value="Unassembled WGS sequence"/>
</dbReference>
<evidence type="ECO:0000313" key="1">
    <source>
        <dbReference type="EMBL" id="CAI2381431.1"/>
    </source>
</evidence>